<dbReference type="InterPro" id="IPR036271">
    <property type="entry name" value="Tet_transcr_reg_TetR-rel_C_sf"/>
</dbReference>
<evidence type="ECO:0000313" key="2">
    <source>
        <dbReference type="Proteomes" id="UP000501648"/>
    </source>
</evidence>
<accession>A0A6M3ZUU7</accession>
<protein>
    <submittedName>
        <fullName evidence="1">Uncharacterized protein</fullName>
    </submittedName>
</protein>
<dbReference type="AlphaFoldDB" id="A0A6M3ZUU7"/>
<name>A0A6M3ZUU7_9BURK</name>
<evidence type="ECO:0000313" key="1">
    <source>
        <dbReference type="EMBL" id="QJQ02449.1"/>
    </source>
</evidence>
<sequence>MSERIYHNGSLLYAEHNFFEETGPEPLCLRRMARTVDVAAPSFDNHLAGLNALTLALGGRISEQLSLGLIYLDFARTDPVLYRLMFGEDRHSFSRRRRGSSYATARRLRSSPIELIGAHEVALQR</sequence>
<gene>
    <name evidence="1" type="ORF">C798_20095</name>
</gene>
<dbReference type="Proteomes" id="UP000501648">
    <property type="component" value="Chromosome"/>
</dbReference>
<organism evidence="1 2">
    <name type="scientific">Herbaspirillum rubrisubalbicans Os34</name>
    <dbReference type="NCBI Taxonomy" id="1235827"/>
    <lineage>
        <taxon>Bacteria</taxon>
        <taxon>Pseudomonadati</taxon>
        <taxon>Pseudomonadota</taxon>
        <taxon>Betaproteobacteria</taxon>
        <taxon>Burkholderiales</taxon>
        <taxon>Oxalobacteraceae</taxon>
        <taxon>Herbaspirillum</taxon>
    </lineage>
</organism>
<dbReference type="SUPFAM" id="SSF48498">
    <property type="entry name" value="Tetracyclin repressor-like, C-terminal domain"/>
    <property type="match status" value="1"/>
</dbReference>
<dbReference type="EMBL" id="CP008956">
    <property type="protein sequence ID" value="QJQ02449.1"/>
    <property type="molecule type" value="Genomic_DNA"/>
</dbReference>
<reference evidence="1 2" key="1">
    <citation type="journal article" date="2012" name="J. Bacteriol.">
        <title>Genome sequence of the pathogenic Herbaspirillum seropedicae strain Os34, isolated from rice roots.</title>
        <authorList>
            <person name="Ye W."/>
            <person name="Ye S."/>
            <person name="Liu J."/>
            <person name="Chang S."/>
            <person name="Chen M."/>
            <person name="Zhu B."/>
            <person name="Guo L."/>
            <person name="An Q."/>
        </authorList>
    </citation>
    <scope>NUCLEOTIDE SEQUENCE [LARGE SCALE GENOMIC DNA]</scope>
    <source>
        <strain evidence="1 2">Os34</strain>
    </source>
</reference>
<proteinExistence type="predicted"/>